<evidence type="ECO:0000313" key="2">
    <source>
        <dbReference type="Proteomes" id="UP000626554"/>
    </source>
</evidence>
<sequence length="230" mass="25021">MVRSRFSLSSEDFSYELPKWETSLGVRFAADDFARAETVGDVWAVVERRLLAHGPWSTRPACTTQRTFYRLRRALAEVAPRQQVLAPGTSLAAAFPWRTRPAQWQRLGRASGLPVPGLHFPIPAFLLTWAASTAAVWISAPHGALAVAAGLCSALVVGSWSWTHVALPTATLGELATNVVAGHYRQLADARPQRAEVRALVLRGLLDCSSEDEACAAAELGDETAFDWTQ</sequence>
<protein>
    <submittedName>
        <fullName evidence="1">Uncharacterized protein</fullName>
    </submittedName>
</protein>
<dbReference type="Proteomes" id="UP000626554">
    <property type="component" value="Unassembled WGS sequence"/>
</dbReference>
<proteinExistence type="predicted"/>
<organism evidence="1 2">
    <name type="scientific">Hymenobacter terrestris</name>
    <dbReference type="NCBI Taxonomy" id="2748310"/>
    <lineage>
        <taxon>Bacteria</taxon>
        <taxon>Pseudomonadati</taxon>
        <taxon>Bacteroidota</taxon>
        <taxon>Cytophagia</taxon>
        <taxon>Cytophagales</taxon>
        <taxon>Hymenobacteraceae</taxon>
        <taxon>Hymenobacter</taxon>
    </lineage>
</organism>
<keyword evidence="2" id="KW-1185">Reference proteome</keyword>
<dbReference type="EMBL" id="JABKAV010000106">
    <property type="protein sequence ID" value="NVO86709.1"/>
    <property type="molecule type" value="Genomic_DNA"/>
</dbReference>
<reference evidence="1 2" key="1">
    <citation type="submission" date="2020-05" db="EMBL/GenBank/DDBJ databases">
        <title>Hymenobacter terrestris sp. nov. and Hymenobacter lapidiphilus sp. nov., isolated from regoliths in Antarctica.</title>
        <authorList>
            <person name="Sedlacek I."/>
            <person name="Pantucek R."/>
            <person name="Zeman M."/>
            <person name="Holochova P."/>
            <person name="Kralova S."/>
            <person name="Stankova E."/>
            <person name="Sedo O."/>
            <person name="Micenkova L."/>
            <person name="Svec P."/>
            <person name="Gupta V."/>
            <person name="Sood U."/>
            <person name="Korpole U.S."/>
            <person name="Lal R."/>
        </authorList>
    </citation>
    <scope>NUCLEOTIDE SEQUENCE [LARGE SCALE GENOMIC DNA]</scope>
    <source>
        <strain evidence="1 2">P5252</strain>
    </source>
</reference>
<accession>A0ABX2Q7Z4</accession>
<comment type="caution">
    <text evidence="1">The sequence shown here is derived from an EMBL/GenBank/DDBJ whole genome shotgun (WGS) entry which is preliminary data.</text>
</comment>
<evidence type="ECO:0000313" key="1">
    <source>
        <dbReference type="EMBL" id="NVO86709.1"/>
    </source>
</evidence>
<dbReference type="RefSeq" id="WP_176901438.1">
    <property type="nucleotide sequence ID" value="NZ_JABKAV010000106.1"/>
</dbReference>
<name>A0ABX2Q7Z4_9BACT</name>
<gene>
    <name evidence="1" type="ORF">HW556_17640</name>
</gene>